<feature type="compositionally biased region" description="Low complexity" evidence="1">
    <location>
        <begin position="505"/>
        <end position="515"/>
    </location>
</feature>
<evidence type="ECO:0000256" key="1">
    <source>
        <dbReference type="SAM" id="MobiDB-lite"/>
    </source>
</evidence>
<dbReference type="InterPro" id="IPR008507">
    <property type="entry name" value="DUF789"/>
</dbReference>
<sequence>MNGSQLATRLFMVEQTARYLKEQKRQYQNLITPTSKDTDVENSETSIEATHRSSSSNNYVVPCLVQIGGLGSLPFSLGDQPLGCIFVPFLDALIEVNRNGNLPYLYLSNRTLEESEQSKSNLLALPPISGIGEASSVAEKSSIKEVHPSITPELSKQKNTKKKRKKKNKKSVKENAKPATQVGQSAKVEARNSGLNTSMKQTMRDAGSNSVNCVNVNNEVQIHMDDVNLVPSEKLNHLITMHTEDPKDHSLDELHDGSLSKAGDFSVYSSNKSLPHGSLPESNLVNDSGTLGGQEYLRQEEMLYAADHCNCEIDSDSIQGLFLDTCKQDDSKKTDSDLFKPTSNLNIRNNCCSDEHEESEQRLTDLSGSASACDSSSNSIPKRSVGMKRFKESLQSKLKSEASTTLNRQLVGDHLDNILNLQKERGETAYLHIRSAQPSFWTQRSEEGHDFPIHRTKLGQSSHVSASCDQRPSAPFWRHQIEGTSNSSYSWSKSRQSRGDDWSFSKRFPSPSSSRQPRNVTNWDQSQNLGQPVNGPHWKDRTPLDRQWSRGPSYSSFNMQQRKLGRSAKGSQKYTDKWPQTLPNNWIAPSMVISDVQPSVSNTGPVMKVESASKHVVTSKDFLKDRSTKLGQGSIESSDCSNVEALESAATGLTTTRTQNSHQNEQCSSDPGKFHCNLPKSQVAEHACGILKAVNASYESWGTYEQVSKLNGRPLCEFERVVRAVAPTFTASVSQQICKPTGCSFDCIFYGSEPSRQISDVQLSSVWQWYEEPSSYGLKVKLTQPSKRTGSSLLAFFVPYLSGIQLFGWSTKKKMIGNKDVGTAVKAESHDSGYLDQSILSILLPRPEMDSDLHTTQVLPKGAGTTYQRDSPECADEDATSIVGKQCHCDVQPLYEFFEVEKPQQRKPLAERIKELVSNSNVNDRAYLLNSAKIDDLHPSSWFAVAWYPIYKIPDESFRSAFLTYHCLSSLQLTCLRPTNTNHSMDSHMNTVIAPVVGLMSYNVQAKDWFSLPSASEATSNNVLEQYLSKLETAAATMARGSCENTPGFKHADFSFFQSRGR</sequence>
<comment type="caution">
    <text evidence="2">The sequence shown here is derived from an EMBL/GenBank/DDBJ whole genome shotgun (WGS) entry which is preliminary data.</text>
</comment>
<dbReference type="Proteomes" id="UP000825935">
    <property type="component" value="Chromosome 29"/>
</dbReference>
<dbReference type="PANTHER" id="PTHR32010">
    <property type="entry name" value="PHOTOSYSTEM II STABILITY/ASSEMBLY FACTOR HCF136, CHLOROPLASTIC"/>
    <property type="match status" value="1"/>
</dbReference>
<name>A0A8T2R852_CERRI</name>
<protein>
    <submittedName>
        <fullName evidence="2">Uncharacterized protein</fullName>
    </submittedName>
</protein>
<feature type="region of interest" description="Disordered" evidence="1">
    <location>
        <begin position="485"/>
        <end position="577"/>
    </location>
</feature>
<dbReference type="OrthoDB" id="1920576at2759"/>
<evidence type="ECO:0000313" key="2">
    <source>
        <dbReference type="EMBL" id="KAH7291941.1"/>
    </source>
</evidence>
<dbReference type="AlphaFoldDB" id="A0A8T2R852"/>
<feature type="compositionally biased region" description="Polar residues" evidence="1">
    <location>
        <begin position="516"/>
        <end position="531"/>
    </location>
</feature>
<dbReference type="EMBL" id="CM035434">
    <property type="protein sequence ID" value="KAH7291941.1"/>
    <property type="molecule type" value="Genomic_DNA"/>
</dbReference>
<feature type="compositionally biased region" description="Low complexity" evidence="1">
    <location>
        <begin position="485"/>
        <end position="494"/>
    </location>
</feature>
<feature type="compositionally biased region" description="Low complexity" evidence="1">
    <location>
        <begin position="367"/>
        <end position="379"/>
    </location>
</feature>
<feature type="compositionally biased region" description="Basic and acidic residues" evidence="1">
    <location>
        <begin position="537"/>
        <end position="548"/>
    </location>
</feature>
<reference evidence="2" key="1">
    <citation type="submission" date="2021-08" db="EMBL/GenBank/DDBJ databases">
        <title>WGS assembly of Ceratopteris richardii.</title>
        <authorList>
            <person name="Marchant D.B."/>
            <person name="Chen G."/>
            <person name="Jenkins J."/>
            <person name="Shu S."/>
            <person name="Leebens-Mack J."/>
            <person name="Grimwood J."/>
            <person name="Schmutz J."/>
            <person name="Soltis P."/>
            <person name="Soltis D."/>
            <person name="Chen Z.-H."/>
        </authorList>
    </citation>
    <scope>NUCLEOTIDE SEQUENCE</scope>
    <source>
        <strain evidence="2">Whitten #5841</strain>
        <tissue evidence="2">Leaf</tissue>
    </source>
</reference>
<feature type="region of interest" description="Disordered" evidence="1">
    <location>
        <begin position="359"/>
        <end position="380"/>
    </location>
</feature>
<feature type="compositionally biased region" description="Polar residues" evidence="1">
    <location>
        <begin position="550"/>
        <end position="561"/>
    </location>
</feature>
<feature type="region of interest" description="Disordered" evidence="1">
    <location>
        <begin position="140"/>
        <end position="191"/>
    </location>
</feature>
<evidence type="ECO:0000313" key="3">
    <source>
        <dbReference type="Proteomes" id="UP000825935"/>
    </source>
</evidence>
<dbReference type="Pfam" id="PF05623">
    <property type="entry name" value="DUF789"/>
    <property type="match status" value="1"/>
</dbReference>
<proteinExistence type="predicted"/>
<feature type="compositionally biased region" description="Basic residues" evidence="1">
    <location>
        <begin position="158"/>
        <end position="170"/>
    </location>
</feature>
<accession>A0A8T2R852</accession>
<organism evidence="2 3">
    <name type="scientific">Ceratopteris richardii</name>
    <name type="common">Triangle waterfern</name>
    <dbReference type="NCBI Taxonomy" id="49495"/>
    <lineage>
        <taxon>Eukaryota</taxon>
        <taxon>Viridiplantae</taxon>
        <taxon>Streptophyta</taxon>
        <taxon>Embryophyta</taxon>
        <taxon>Tracheophyta</taxon>
        <taxon>Polypodiopsida</taxon>
        <taxon>Polypodiidae</taxon>
        <taxon>Polypodiales</taxon>
        <taxon>Pteridineae</taxon>
        <taxon>Pteridaceae</taxon>
        <taxon>Parkerioideae</taxon>
        <taxon>Ceratopteris</taxon>
    </lineage>
</organism>
<keyword evidence="3" id="KW-1185">Reference proteome</keyword>
<dbReference type="PANTHER" id="PTHR32010:SF18">
    <property type="entry name" value="DUF789 FAMILY PROTEIN"/>
    <property type="match status" value="1"/>
</dbReference>
<gene>
    <name evidence="2" type="ORF">KP509_29G042700</name>
</gene>